<evidence type="ECO:0000256" key="2">
    <source>
        <dbReference type="SAM" id="MobiDB-lite"/>
    </source>
</evidence>
<evidence type="ECO:0000256" key="1">
    <source>
        <dbReference type="SAM" id="Coils"/>
    </source>
</evidence>
<feature type="transmembrane region" description="Helical" evidence="3">
    <location>
        <begin position="54"/>
        <end position="74"/>
    </location>
</feature>
<dbReference type="EMBL" id="LAZR01000092">
    <property type="protein sequence ID" value="KKN92741.1"/>
    <property type="molecule type" value="Genomic_DNA"/>
</dbReference>
<accession>A0A0F9X1Q7</accession>
<gene>
    <name evidence="4" type="ORF">LCGC14_0204840</name>
</gene>
<evidence type="ECO:0000313" key="4">
    <source>
        <dbReference type="EMBL" id="KKN92741.1"/>
    </source>
</evidence>
<feature type="region of interest" description="Disordered" evidence="2">
    <location>
        <begin position="439"/>
        <end position="465"/>
    </location>
</feature>
<reference evidence="4" key="1">
    <citation type="journal article" date="2015" name="Nature">
        <title>Complex archaea that bridge the gap between prokaryotes and eukaryotes.</title>
        <authorList>
            <person name="Spang A."/>
            <person name="Saw J.H."/>
            <person name="Jorgensen S.L."/>
            <person name="Zaremba-Niedzwiedzka K."/>
            <person name="Martijn J."/>
            <person name="Lind A.E."/>
            <person name="van Eijk R."/>
            <person name="Schleper C."/>
            <person name="Guy L."/>
            <person name="Ettema T.J."/>
        </authorList>
    </citation>
    <scope>NUCLEOTIDE SEQUENCE</scope>
</reference>
<protein>
    <submittedName>
        <fullName evidence="4">Uncharacterized protein</fullName>
    </submittedName>
</protein>
<sequence length="490" mass="51691">MDDRGIDRAVDAFISRVAGWLYLRFVLRWTAVWCFAWGTGVLILRYAIRAEPGPLLWGLAAVGGILIVGIVAAYRRAPSRTAVRAALDGSHRCGGLVMASREADLGAWRPPSLDPDRLTLRWHGRRPLALLAAAMAFVLISFMLPQRYLTTGPGRTMNIGSQAAALTEQIEALEEEGVIDEEQAADMEAKLDQIESEATGDDPVKTWEALDHLETTLADMADQAAEEAINDTEKLGQAGALADALDMTADELDPSALTAAMGELADMVSEARAECEAAGEALSDEMAQACENGTLSAEQLGELAEQLSQSQSGLGESLKRLAEARLIDAQTLAQLQRMAGQCDSGQLADFLKAACSGDGDGDGDLAGMSLAEVIRLGLADASGGDRPGRGGVSRGRGDAAMTWRDPTSKENTAFEEQVLPPASLAAIRDSERIGLSTGAPTVAEAGPSAGGALTRASAGGGSAHTRVVLPRHKAAVQRYFDRRRRSGEAP</sequence>
<feature type="transmembrane region" description="Helical" evidence="3">
    <location>
        <begin position="25"/>
        <end position="48"/>
    </location>
</feature>
<dbReference type="AlphaFoldDB" id="A0A0F9X1Q7"/>
<keyword evidence="1" id="KW-0175">Coiled coil</keyword>
<keyword evidence="3" id="KW-1133">Transmembrane helix</keyword>
<evidence type="ECO:0000256" key="3">
    <source>
        <dbReference type="SAM" id="Phobius"/>
    </source>
</evidence>
<feature type="coiled-coil region" evidence="1">
    <location>
        <begin position="156"/>
        <end position="190"/>
    </location>
</feature>
<organism evidence="4">
    <name type="scientific">marine sediment metagenome</name>
    <dbReference type="NCBI Taxonomy" id="412755"/>
    <lineage>
        <taxon>unclassified sequences</taxon>
        <taxon>metagenomes</taxon>
        <taxon>ecological metagenomes</taxon>
    </lineage>
</organism>
<name>A0A0F9X1Q7_9ZZZZ</name>
<keyword evidence="3" id="KW-0472">Membrane</keyword>
<comment type="caution">
    <text evidence="4">The sequence shown here is derived from an EMBL/GenBank/DDBJ whole genome shotgun (WGS) entry which is preliminary data.</text>
</comment>
<feature type="region of interest" description="Disordered" evidence="2">
    <location>
        <begin position="382"/>
        <end position="404"/>
    </location>
</feature>
<feature type="transmembrane region" description="Helical" evidence="3">
    <location>
        <begin position="127"/>
        <end position="144"/>
    </location>
</feature>
<keyword evidence="3" id="KW-0812">Transmembrane</keyword>
<proteinExistence type="predicted"/>